<proteinExistence type="predicted"/>
<dbReference type="PROSITE" id="PS00018">
    <property type="entry name" value="EF_HAND_1"/>
    <property type="match status" value="1"/>
</dbReference>
<dbReference type="PROSITE" id="PS50222">
    <property type="entry name" value="EF_HAND_2"/>
    <property type="match status" value="2"/>
</dbReference>
<dbReference type="InterPro" id="IPR018247">
    <property type="entry name" value="EF_Hand_1_Ca_BS"/>
</dbReference>
<feature type="region of interest" description="Disordered" evidence="1">
    <location>
        <begin position="110"/>
        <end position="133"/>
    </location>
</feature>
<dbReference type="InterPro" id="IPR011992">
    <property type="entry name" value="EF-hand-dom_pair"/>
</dbReference>
<evidence type="ECO:0000313" key="5">
    <source>
        <dbReference type="Proteomes" id="UP001138757"/>
    </source>
</evidence>
<dbReference type="Gene3D" id="1.10.238.10">
    <property type="entry name" value="EF-hand"/>
    <property type="match status" value="1"/>
</dbReference>
<comment type="caution">
    <text evidence="4">The sequence shown here is derived from an EMBL/GenBank/DDBJ whole genome shotgun (WGS) entry which is preliminary data.</text>
</comment>
<dbReference type="GO" id="GO:0005509">
    <property type="term" value="F:calcium ion binding"/>
    <property type="evidence" value="ECO:0007669"/>
    <property type="project" value="InterPro"/>
</dbReference>
<reference evidence="4" key="1">
    <citation type="submission" date="2021-05" db="EMBL/GenBank/DDBJ databases">
        <title>Genome of Sphingobium sp. strain.</title>
        <authorList>
            <person name="Fan R."/>
        </authorList>
    </citation>
    <scope>NUCLEOTIDE SEQUENCE</scope>
    <source>
        <strain evidence="4">H33</strain>
    </source>
</reference>
<dbReference type="Proteomes" id="UP001138757">
    <property type="component" value="Unassembled WGS sequence"/>
</dbReference>
<evidence type="ECO:0000256" key="1">
    <source>
        <dbReference type="SAM" id="MobiDB-lite"/>
    </source>
</evidence>
<gene>
    <name evidence="4" type="ORF">KK488_12040</name>
</gene>
<dbReference type="RefSeq" id="WP_214624032.1">
    <property type="nucleotide sequence ID" value="NZ_JAHGAW010000007.1"/>
</dbReference>
<evidence type="ECO:0000313" key="4">
    <source>
        <dbReference type="EMBL" id="MBT2187674.1"/>
    </source>
</evidence>
<keyword evidence="2" id="KW-0732">Signal</keyword>
<organism evidence="4 5">
    <name type="scientific">Sphingobium nicotianae</name>
    <dbReference type="NCBI Taxonomy" id="2782607"/>
    <lineage>
        <taxon>Bacteria</taxon>
        <taxon>Pseudomonadati</taxon>
        <taxon>Pseudomonadota</taxon>
        <taxon>Alphaproteobacteria</taxon>
        <taxon>Sphingomonadales</taxon>
        <taxon>Sphingomonadaceae</taxon>
        <taxon>Sphingobium</taxon>
    </lineage>
</organism>
<protein>
    <submittedName>
        <fullName evidence="4">EF-hand domain-containing protein</fullName>
    </submittedName>
</protein>
<dbReference type="InterPro" id="IPR002048">
    <property type="entry name" value="EF_hand_dom"/>
</dbReference>
<evidence type="ECO:0000259" key="3">
    <source>
        <dbReference type="PROSITE" id="PS50222"/>
    </source>
</evidence>
<dbReference type="EMBL" id="JAHGAW010000007">
    <property type="protein sequence ID" value="MBT2187674.1"/>
    <property type="molecule type" value="Genomic_DNA"/>
</dbReference>
<dbReference type="Pfam" id="PF13202">
    <property type="entry name" value="EF-hand_5"/>
    <property type="match status" value="1"/>
</dbReference>
<dbReference type="Pfam" id="PF13499">
    <property type="entry name" value="EF-hand_7"/>
    <property type="match status" value="1"/>
</dbReference>
<dbReference type="AlphaFoldDB" id="A0A9X1DD25"/>
<feature type="domain" description="EF-hand" evidence="3">
    <location>
        <begin position="36"/>
        <end position="71"/>
    </location>
</feature>
<feature type="chain" id="PRO_5040909299" evidence="2">
    <location>
        <begin position="23"/>
        <end position="133"/>
    </location>
</feature>
<dbReference type="CDD" id="cd00051">
    <property type="entry name" value="EFh"/>
    <property type="match status" value="1"/>
</dbReference>
<dbReference type="SUPFAM" id="SSF47473">
    <property type="entry name" value="EF-hand"/>
    <property type="match status" value="1"/>
</dbReference>
<keyword evidence="5" id="KW-1185">Reference proteome</keyword>
<accession>A0A9X1DD25</accession>
<evidence type="ECO:0000256" key="2">
    <source>
        <dbReference type="SAM" id="SignalP"/>
    </source>
</evidence>
<feature type="signal peptide" evidence="2">
    <location>
        <begin position="1"/>
        <end position="22"/>
    </location>
</feature>
<feature type="domain" description="EF-hand" evidence="3">
    <location>
        <begin position="73"/>
        <end position="108"/>
    </location>
</feature>
<name>A0A9X1DD25_9SPHN</name>
<sequence>MSKRLLAAAALATILSGGSAFAQPERGPQGPQTRDQYIAAAKARFAVMDASGDGIVTRDEVSAQIAKRMGDTPRPEMVDRMFSRLDTDGDGKATTAEVEAAAGARFDALDTDKNGTLTPEEQAAGFRGMMRRQ</sequence>